<evidence type="ECO:0000256" key="3">
    <source>
        <dbReference type="ARBA" id="ARBA00022679"/>
    </source>
</evidence>
<protein>
    <submittedName>
        <fullName evidence="6">Aminotransferase class-III</fullName>
    </submittedName>
</protein>
<keyword evidence="4 5" id="KW-0663">Pyridoxal phosphate</keyword>
<dbReference type="EMBL" id="CP002568">
    <property type="protein sequence ID" value="ADZ71709.1"/>
    <property type="molecule type" value="Genomic_DNA"/>
</dbReference>
<dbReference type="GO" id="GO:0009102">
    <property type="term" value="P:biotin biosynthetic process"/>
    <property type="evidence" value="ECO:0007669"/>
    <property type="project" value="TreeGrafter"/>
</dbReference>
<dbReference type="PANTHER" id="PTHR42684:SF3">
    <property type="entry name" value="ADENOSYLMETHIONINE-8-AMINO-7-OXONONANOATE AMINOTRANSFERASE"/>
    <property type="match status" value="1"/>
</dbReference>
<evidence type="ECO:0000313" key="7">
    <source>
        <dbReference type="Proteomes" id="UP000008130"/>
    </source>
</evidence>
<dbReference type="GO" id="GO:0009448">
    <property type="term" value="P:gamma-aminobutyric acid metabolic process"/>
    <property type="evidence" value="ECO:0007669"/>
    <property type="project" value="TreeGrafter"/>
</dbReference>
<dbReference type="RefSeq" id="WP_013654018.1">
    <property type="nucleotide sequence ID" value="NC_015259.1"/>
</dbReference>
<keyword evidence="2 6" id="KW-0032">Aminotransferase</keyword>
<dbReference type="eggNOG" id="COG0161">
    <property type="taxonomic scope" value="Bacteria"/>
</dbReference>
<dbReference type="InterPro" id="IPR015424">
    <property type="entry name" value="PyrdxlP-dep_Trfase"/>
</dbReference>
<dbReference type="Gene3D" id="3.90.1150.10">
    <property type="entry name" value="Aspartate Aminotransferase, domain 1"/>
    <property type="match status" value="1"/>
</dbReference>
<dbReference type="SUPFAM" id="SSF53383">
    <property type="entry name" value="PLP-dependent transferases"/>
    <property type="match status" value="1"/>
</dbReference>
<dbReference type="GO" id="GO:0030170">
    <property type="term" value="F:pyridoxal phosphate binding"/>
    <property type="evidence" value="ECO:0007669"/>
    <property type="project" value="InterPro"/>
</dbReference>
<gene>
    <name evidence="6" type="ordered locus">SL003B_3287</name>
</gene>
<dbReference type="PANTHER" id="PTHR42684">
    <property type="entry name" value="ADENOSYLMETHIONINE-8-AMINO-7-OXONONANOATE AMINOTRANSFERASE"/>
    <property type="match status" value="1"/>
</dbReference>
<dbReference type="InterPro" id="IPR015422">
    <property type="entry name" value="PyrdxlP-dep_Trfase_small"/>
</dbReference>
<dbReference type="Pfam" id="PF00202">
    <property type="entry name" value="Aminotran_3"/>
    <property type="match status" value="1"/>
</dbReference>
<dbReference type="Gene3D" id="3.40.640.10">
    <property type="entry name" value="Type I PLP-dependent aspartate aminotransferase-like (Major domain)"/>
    <property type="match status" value="1"/>
</dbReference>
<dbReference type="InterPro" id="IPR005814">
    <property type="entry name" value="Aminotrans_3"/>
</dbReference>
<organism evidence="6 7">
    <name type="scientific">Polymorphum gilvum (strain LMG 25793 / CGMCC 1.9160 / SL003B-26A1)</name>
    <dbReference type="NCBI Taxonomy" id="991905"/>
    <lineage>
        <taxon>Bacteria</taxon>
        <taxon>Pseudomonadati</taxon>
        <taxon>Pseudomonadota</taxon>
        <taxon>Alphaproteobacteria</taxon>
        <taxon>Rhodobacterales</taxon>
        <taxon>Paracoccaceae</taxon>
        <taxon>Polymorphum</taxon>
    </lineage>
</organism>
<keyword evidence="3 6" id="KW-0808">Transferase</keyword>
<dbReference type="KEGG" id="pgv:SL003B_3287"/>
<dbReference type="GO" id="GO:0004015">
    <property type="term" value="F:adenosylmethionine-8-amino-7-oxononanoate transaminase activity"/>
    <property type="evidence" value="ECO:0007669"/>
    <property type="project" value="TreeGrafter"/>
</dbReference>
<dbReference type="PATRIC" id="fig|991905.3.peg.3383"/>
<evidence type="ECO:0000256" key="5">
    <source>
        <dbReference type="RuleBase" id="RU003560"/>
    </source>
</evidence>
<dbReference type="STRING" id="991905.SL003B_3287"/>
<proteinExistence type="inferred from homology"/>
<accession>F2IY97</accession>
<dbReference type="PIRSF" id="PIRSF000521">
    <property type="entry name" value="Transaminase_4ab_Lys_Orn"/>
    <property type="match status" value="1"/>
</dbReference>
<evidence type="ECO:0000313" key="6">
    <source>
        <dbReference type="EMBL" id="ADZ71709.1"/>
    </source>
</evidence>
<keyword evidence="7" id="KW-1185">Reference proteome</keyword>
<dbReference type="Proteomes" id="UP000008130">
    <property type="component" value="Chromosome"/>
</dbReference>
<dbReference type="FunFam" id="3.40.640.10:FF:000014">
    <property type="entry name" value="Adenosylmethionine-8-amino-7-oxononanoate aminotransferase, probable"/>
    <property type="match status" value="1"/>
</dbReference>
<dbReference type="CDD" id="cd00610">
    <property type="entry name" value="OAT_like"/>
    <property type="match status" value="1"/>
</dbReference>
<comment type="similarity">
    <text evidence="1 5">Belongs to the class-III pyridoxal-phosphate-dependent aminotransferase family.</text>
</comment>
<dbReference type="AlphaFoldDB" id="F2IY97"/>
<evidence type="ECO:0000256" key="1">
    <source>
        <dbReference type="ARBA" id="ARBA00008954"/>
    </source>
</evidence>
<dbReference type="OrthoDB" id="9801834at2"/>
<dbReference type="NCBIfam" id="NF004767">
    <property type="entry name" value="PRK06105.1"/>
    <property type="match status" value="1"/>
</dbReference>
<dbReference type="HOGENOM" id="CLU_016922_4_1_5"/>
<reference evidence="6 7" key="1">
    <citation type="journal article" date="2011" name="J. Bacteriol.">
        <title>Complete genome sequence of Polymorphum gilvum SL003B-26A1T, a crude oil-degrading bacterium from oil-polluted saline soil.</title>
        <authorList>
            <person name="Li S.G."/>
            <person name="Tang Y.Q."/>
            <person name="Nie Y."/>
            <person name="Cai M."/>
            <person name="Wu X.L."/>
        </authorList>
    </citation>
    <scope>NUCLEOTIDE SEQUENCE [LARGE SCALE GENOMIC DNA]</scope>
    <source>
        <strain evidence="7">LMG 25793 / CGMCC 1.9160 / SL003B-26A1</strain>
    </source>
</reference>
<evidence type="ECO:0000256" key="2">
    <source>
        <dbReference type="ARBA" id="ARBA00022576"/>
    </source>
</evidence>
<dbReference type="InterPro" id="IPR015421">
    <property type="entry name" value="PyrdxlP-dep_Trfase_major"/>
</dbReference>
<sequence length="459" mass="49589">MPLTNVQARDVEALLHPYTPLHRLAETGPLVLDHGKGVCVYDTQGREYIEGMSGLWCAGLGFGDEELIEAAKEQLSRLPYYHLFGGKGMEPAIELAEKLKEIAPMPVSKVFYTSSGSEANDTQVKLAWYYNNARGKPQKKKIISRIKAYHGVTLMTASLTGLPANHRDFDLPLAGVLHTDCPQHYRFAEPGESEAEFVARITASLEALIAREGADTIAAFIAEPVMGAGGVIVPPAGYYERVQEILAANDILFIDDEVINGFGRTGNWWGCQTMGFTPDTLSCAKQLTAAYAPLGAVLIPDAVYDAFVEQSRKIGTFGHGFTYGGHPLGCAIGVKAIDIYQKRDIVGRVRALAPQFAARLARLDDHPLVGNTRAKGLVGGVELVADKATRRAFDPGKGVGAACARACEAHGLILRALGDTIAICPPMIIAAEELDALFDRLERALDDTEALVVRDTLRD</sequence>
<name>F2IY97_POLGS</name>
<evidence type="ECO:0000256" key="4">
    <source>
        <dbReference type="ARBA" id="ARBA00022898"/>
    </source>
</evidence>